<gene>
    <name evidence="3" type="ORF">LTR24_010705</name>
</gene>
<keyword evidence="4" id="KW-1185">Reference proteome</keyword>
<feature type="region of interest" description="Disordered" evidence="1">
    <location>
        <begin position="219"/>
        <end position="242"/>
    </location>
</feature>
<organism evidence="3 4">
    <name type="scientific">Lithohypha guttulata</name>
    <dbReference type="NCBI Taxonomy" id="1690604"/>
    <lineage>
        <taxon>Eukaryota</taxon>
        <taxon>Fungi</taxon>
        <taxon>Dikarya</taxon>
        <taxon>Ascomycota</taxon>
        <taxon>Pezizomycotina</taxon>
        <taxon>Eurotiomycetes</taxon>
        <taxon>Chaetothyriomycetidae</taxon>
        <taxon>Chaetothyriales</taxon>
        <taxon>Trichomeriaceae</taxon>
        <taxon>Lithohypha</taxon>
    </lineage>
</organism>
<comment type="caution">
    <text evidence="3">The sequence shown here is derived from an EMBL/GenBank/DDBJ whole genome shotgun (WGS) entry which is preliminary data.</text>
</comment>
<dbReference type="Proteomes" id="UP001345013">
    <property type="component" value="Unassembled WGS sequence"/>
</dbReference>
<feature type="compositionally biased region" description="Low complexity" evidence="1">
    <location>
        <begin position="20"/>
        <end position="42"/>
    </location>
</feature>
<evidence type="ECO:0000313" key="4">
    <source>
        <dbReference type="Proteomes" id="UP001345013"/>
    </source>
</evidence>
<evidence type="ECO:0000256" key="2">
    <source>
        <dbReference type="SAM" id="Phobius"/>
    </source>
</evidence>
<feature type="region of interest" description="Disordered" evidence="1">
    <location>
        <begin position="1"/>
        <end position="102"/>
    </location>
</feature>
<keyword evidence="2" id="KW-0472">Membrane</keyword>
<proteinExistence type="predicted"/>
<accession>A0ABR0JT38</accession>
<reference evidence="3 4" key="1">
    <citation type="submission" date="2023-08" db="EMBL/GenBank/DDBJ databases">
        <title>Black Yeasts Isolated from many extreme environments.</title>
        <authorList>
            <person name="Coleine C."/>
            <person name="Stajich J.E."/>
            <person name="Selbmann L."/>
        </authorList>
    </citation>
    <scope>NUCLEOTIDE SEQUENCE [LARGE SCALE GENOMIC DNA]</scope>
    <source>
        <strain evidence="3 4">CCFEE 5885</strain>
    </source>
</reference>
<feature type="compositionally biased region" description="Low complexity" evidence="1">
    <location>
        <begin position="222"/>
        <end position="241"/>
    </location>
</feature>
<name>A0ABR0JT38_9EURO</name>
<dbReference type="EMBL" id="JAVRRG010000455">
    <property type="protein sequence ID" value="KAK5069450.1"/>
    <property type="molecule type" value="Genomic_DNA"/>
</dbReference>
<protein>
    <recommendedName>
        <fullName evidence="5">Tat pathway signal sequence</fullName>
    </recommendedName>
</protein>
<evidence type="ECO:0008006" key="5">
    <source>
        <dbReference type="Google" id="ProtNLM"/>
    </source>
</evidence>
<keyword evidence="2" id="KW-1133">Transmembrane helix</keyword>
<feature type="compositionally biased region" description="Basic and acidic residues" evidence="1">
    <location>
        <begin position="1"/>
        <end position="18"/>
    </location>
</feature>
<evidence type="ECO:0000256" key="1">
    <source>
        <dbReference type="SAM" id="MobiDB-lite"/>
    </source>
</evidence>
<evidence type="ECO:0000313" key="3">
    <source>
        <dbReference type="EMBL" id="KAK5069450.1"/>
    </source>
</evidence>
<feature type="transmembrane region" description="Helical" evidence="2">
    <location>
        <begin position="164"/>
        <end position="188"/>
    </location>
</feature>
<keyword evidence="2" id="KW-0812">Transmembrane</keyword>
<sequence>MAAERDPEKGATFVEHHKSSSSSSDSSSDSTSSTSPSTTPSSPEEHQDGPQALPRIHHAPHSSTPPRRGRGRGRGYAQSSARLGAIDEHSNSIAPDIPTRNPNRLKQVRFFGLPFPTWAKPDADVPPPNAYDTITGPRGEKFADVRQNKPKDLIAQGKRRRKMICFGLVATILLIVAITLGVGLGVGLTRRKANRYFPPRFAAPLPCNTQTTVNQGITPAHTSVNVSPPTSSSAPTTESDPFPLGPWSIQTYLTTTPTACTSNPATWRCYPYTTYSPSPSTSPSSSFSTLLWQITSPTDSTLNLLISNTNPTFSYPFTNHPLTLLDANNASLSAFAFTFTYRKQVSPASDITGDNAATRCYYDDTLVSVRLYADAQGGGDVLGAPVGMDGGATRAWPYAVEYEEMASRGPECFRVVDGVEGDRVDVESGDGECGCGYRNFGLG</sequence>